<organism evidence="1 2">
    <name type="scientific">Anisodus acutangulus</name>
    <dbReference type="NCBI Taxonomy" id="402998"/>
    <lineage>
        <taxon>Eukaryota</taxon>
        <taxon>Viridiplantae</taxon>
        <taxon>Streptophyta</taxon>
        <taxon>Embryophyta</taxon>
        <taxon>Tracheophyta</taxon>
        <taxon>Spermatophyta</taxon>
        <taxon>Magnoliopsida</taxon>
        <taxon>eudicotyledons</taxon>
        <taxon>Gunneridae</taxon>
        <taxon>Pentapetalae</taxon>
        <taxon>asterids</taxon>
        <taxon>lamiids</taxon>
        <taxon>Solanales</taxon>
        <taxon>Solanaceae</taxon>
        <taxon>Solanoideae</taxon>
        <taxon>Hyoscyameae</taxon>
        <taxon>Anisodus</taxon>
    </lineage>
</organism>
<protein>
    <submittedName>
        <fullName evidence="1">Uncharacterized protein</fullName>
    </submittedName>
</protein>
<sequence length="93" mass="10233">MKDRKSTIVVPRPADEVKKVEVSRSVAEAKEVDIPSQIVDVAKVEFLRSDVDVHVPNVEVVNGTNVIDQVISEEVLFDSEKVMMGVVDQLNGS</sequence>
<evidence type="ECO:0000313" key="2">
    <source>
        <dbReference type="Proteomes" id="UP001152561"/>
    </source>
</evidence>
<proteinExistence type="predicted"/>
<dbReference type="Proteomes" id="UP001152561">
    <property type="component" value="Unassembled WGS sequence"/>
</dbReference>
<comment type="caution">
    <text evidence="1">The sequence shown here is derived from an EMBL/GenBank/DDBJ whole genome shotgun (WGS) entry which is preliminary data.</text>
</comment>
<evidence type="ECO:0000313" key="1">
    <source>
        <dbReference type="EMBL" id="KAJ8530148.1"/>
    </source>
</evidence>
<dbReference type="AlphaFoldDB" id="A0A9Q1LA02"/>
<dbReference type="EMBL" id="JAJAGQ010000022">
    <property type="protein sequence ID" value="KAJ8530148.1"/>
    <property type="molecule type" value="Genomic_DNA"/>
</dbReference>
<gene>
    <name evidence="1" type="ORF">K7X08_036983</name>
</gene>
<accession>A0A9Q1LA02</accession>
<name>A0A9Q1LA02_9SOLA</name>
<keyword evidence="2" id="KW-1185">Reference proteome</keyword>
<reference evidence="2" key="1">
    <citation type="journal article" date="2023" name="Proc. Natl. Acad. Sci. U.S.A.">
        <title>Genomic and structural basis for evolution of tropane alkaloid biosynthesis.</title>
        <authorList>
            <person name="Wanga Y.-J."/>
            <person name="Taina T."/>
            <person name="Yua J.-Y."/>
            <person name="Lia J."/>
            <person name="Xua B."/>
            <person name="Chenc J."/>
            <person name="D'Auriad J.C."/>
            <person name="Huanga J.-P."/>
            <person name="Huanga S.-X."/>
        </authorList>
    </citation>
    <scope>NUCLEOTIDE SEQUENCE [LARGE SCALE GENOMIC DNA]</scope>
    <source>
        <strain evidence="2">cv. KIB-2019</strain>
    </source>
</reference>